<dbReference type="PATRIC" id="fig|1291734.4.peg.240"/>
<reference evidence="1 2" key="1">
    <citation type="journal article" date="2015" name="Genome Announc.">
        <title>Expanding the biotechnology potential of lactobacilli through comparative genomics of 213 strains and associated genera.</title>
        <authorList>
            <person name="Sun Z."/>
            <person name="Harris H.M."/>
            <person name="McCann A."/>
            <person name="Guo C."/>
            <person name="Argimon S."/>
            <person name="Zhang W."/>
            <person name="Yang X."/>
            <person name="Jeffery I.B."/>
            <person name="Cooney J.C."/>
            <person name="Kagawa T.F."/>
            <person name="Liu W."/>
            <person name="Song Y."/>
            <person name="Salvetti E."/>
            <person name="Wrobel A."/>
            <person name="Rasinkangas P."/>
            <person name="Parkhill J."/>
            <person name="Rea M.C."/>
            <person name="O'Sullivan O."/>
            <person name="Ritari J."/>
            <person name="Douillard F.P."/>
            <person name="Paul Ross R."/>
            <person name="Yang R."/>
            <person name="Briner A.E."/>
            <person name="Felis G.E."/>
            <person name="de Vos W.M."/>
            <person name="Barrangou R."/>
            <person name="Klaenhammer T.R."/>
            <person name="Caufield P.W."/>
            <person name="Cui Y."/>
            <person name="Zhang H."/>
            <person name="O'Toole P.W."/>
        </authorList>
    </citation>
    <scope>NUCLEOTIDE SEQUENCE [LARGE SCALE GENOMIC DNA]</scope>
    <source>
        <strain evidence="1 2">JCM 17158</strain>
    </source>
</reference>
<dbReference type="NCBIfam" id="TIGR02366">
    <property type="entry name" value="DHAK_reg"/>
    <property type="match status" value="1"/>
</dbReference>
<dbReference type="SUPFAM" id="SSF46689">
    <property type="entry name" value="Homeodomain-like"/>
    <property type="match status" value="1"/>
</dbReference>
<gene>
    <name evidence="1" type="ORF">FD02_GL000232</name>
</gene>
<organism evidence="1 2">
    <name type="scientific">Lacticaseibacillus nasuensis JCM 17158</name>
    <dbReference type="NCBI Taxonomy" id="1291734"/>
    <lineage>
        <taxon>Bacteria</taxon>
        <taxon>Bacillati</taxon>
        <taxon>Bacillota</taxon>
        <taxon>Bacilli</taxon>
        <taxon>Lactobacillales</taxon>
        <taxon>Lactobacillaceae</taxon>
        <taxon>Lacticaseibacillus</taxon>
    </lineage>
</organism>
<dbReference type="OrthoDB" id="9810250at2"/>
<dbReference type="AlphaFoldDB" id="A0A0R1JW46"/>
<keyword evidence="2" id="KW-1185">Reference proteome</keyword>
<protein>
    <submittedName>
        <fullName evidence="1">Transcription regulator</fullName>
    </submittedName>
</protein>
<dbReference type="Gene3D" id="1.10.357.10">
    <property type="entry name" value="Tetracycline Repressor, domain 2"/>
    <property type="match status" value="1"/>
</dbReference>
<name>A0A0R1JW46_9LACO</name>
<dbReference type="EMBL" id="AZDJ01000030">
    <property type="protein sequence ID" value="KRK71047.1"/>
    <property type="molecule type" value="Genomic_DNA"/>
</dbReference>
<dbReference type="Proteomes" id="UP000051804">
    <property type="component" value="Unassembled WGS sequence"/>
</dbReference>
<dbReference type="STRING" id="1291734.FD02_GL000232"/>
<sequence length="176" mass="20502">MDYITRKKIATAFHTAVIQRDFTHTSVTTIMDLACMRRQTFYDYFQDKYELLVWFVADSLGETIEANFGYLPWREIVQLTMFELDAQRPFYASVMRDQQEVDLVDLFAAHLQDLVQHYATSWTQNTTSQRHVTELVVLGISYRIMRNLTAVNPIDYEIIGADAIKSLAEIIDQPHP</sequence>
<proteinExistence type="predicted"/>
<evidence type="ECO:0000313" key="1">
    <source>
        <dbReference type="EMBL" id="KRK71047.1"/>
    </source>
</evidence>
<dbReference type="InterPro" id="IPR012738">
    <property type="entry name" value="Tscrpt_reg_DhaS"/>
</dbReference>
<dbReference type="InterPro" id="IPR009057">
    <property type="entry name" value="Homeodomain-like_sf"/>
</dbReference>
<evidence type="ECO:0000313" key="2">
    <source>
        <dbReference type="Proteomes" id="UP000051804"/>
    </source>
</evidence>
<accession>A0A0R1JW46</accession>
<comment type="caution">
    <text evidence="1">The sequence shown here is derived from an EMBL/GenBank/DDBJ whole genome shotgun (WGS) entry which is preliminary data.</text>
</comment>
<dbReference type="RefSeq" id="WP_056951747.1">
    <property type="nucleotide sequence ID" value="NZ_AZDJ01000030.1"/>
</dbReference>